<keyword evidence="7" id="KW-1185">Reference proteome</keyword>
<reference evidence="6 7" key="1">
    <citation type="submission" date="2018-02" db="EMBL/GenBank/DDBJ databases">
        <title>The genomes of Aspergillus section Nigri reveals drivers in fungal speciation.</title>
        <authorList>
            <consortium name="DOE Joint Genome Institute"/>
            <person name="Vesth T.C."/>
            <person name="Nybo J."/>
            <person name="Theobald S."/>
            <person name="Brandl J."/>
            <person name="Frisvad J.C."/>
            <person name="Nielsen K.F."/>
            <person name="Lyhne E.K."/>
            <person name="Kogle M.E."/>
            <person name="Kuo A."/>
            <person name="Riley R."/>
            <person name="Clum A."/>
            <person name="Nolan M."/>
            <person name="Lipzen A."/>
            <person name="Salamov A."/>
            <person name="Henrissat B."/>
            <person name="Wiebenga A."/>
            <person name="De vries R.P."/>
            <person name="Grigoriev I.V."/>
            <person name="Mortensen U.H."/>
            <person name="Andersen M.R."/>
            <person name="Baker S.E."/>
        </authorList>
    </citation>
    <scope>NUCLEOTIDE SEQUENCE [LARGE SCALE GENOMIC DNA]</scope>
    <source>
        <strain evidence="6 7">CBS 707.79</strain>
    </source>
</reference>
<accession>A0A319EJ41</accession>
<evidence type="ECO:0000256" key="3">
    <source>
        <dbReference type="ARBA" id="ARBA00022691"/>
    </source>
</evidence>
<dbReference type="Pfam" id="PF13649">
    <property type="entry name" value="Methyltransf_25"/>
    <property type="match status" value="1"/>
</dbReference>
<evidence type="ECO:0000256" key="4">
    <source>
        <dbReference type="ARBA" id="ARBA00038314"/>
    </source>
</evidence>
<dbReference type="SUPFAM" id="SSF53335">
    <property type="entry name" value="S-adenosyl-L-methionine-dependent methyltransferases"/>
    <property type="match status" value="1"/>
</dbReference>
<organism evidence="6 7">
    <name type="scientific">Aspergillus ellipticus CBS 707.79</name>
    <dbReference type="NCBI Taxonomy" id="1448320"/>
    <lineage>
        <taxon>Eukaryota</taxon>
        <taxon>Fungi</taxon>
        <taxon>Dikarya</taxon>
        <taxon>Ascomycota</taxon>
        <taxon>Pezizomycotina</taxon>
        <taxon>Eurotiomycetes</taxon>
        <taxon>Eurotiomycetidae</taxon>
        <taxon>Eurotiales</taxon>
        <taxon>Aspergillaceae</taxon>
        <taxon>Aspergillus</taxon>
        <taxon>Aspergillus subgen. Circumdati</taxon>
    </lineage>
</organism>
<dbReference type="EMBL" id="KZ825961">
    <property type="protein sequence ID" value="PYH90962.1"/>
    <property type="molecule type" value="Genomic_DNA"/>
</dbReference>
<protein>
    <recommendedName>
        <fullName evidence="5">Methyltransferase domain-containing protein</fullName>
    </recommendedName>
</protein>
<dbReference type="InterPro" id="IPR051654">
    <property type="entry name" value="Meroterpenoid_MTases"/>
</dbReference>
<keyword evidence="2" id="KW-0808">Transferase</keyword>
<gene>
    <name evidence="6" type="ORF">BO71DRAFT_452417</name>
</gene>
<keyword evidence="3" id="KW-0949">S-adenosyl-L-methionine</keyword>
<comment type="similarity">
    <text evidence="4">Belongs to the class I-like SAM-binding methyltransferase superfamily.</text>
</comment>
<sequence>MAEMDPSIWFRRDIGPYLTDDSRFVYNQWGGIAEEDLPLHLHNIRDKAWRLSKYPCIGLWIFLLPGMGAFPQFPTLLARSQQPNSIVLDIGCGLGQELRLFAAHGVPTDRMWAVDIEPGLWTLGYDLFRDAGRMKARFIERDFRTLPDEAFHDLVASKRVVGLSKPGTMLVGSQQGRLQAEEYQWPWGVMFHHNLESFIRLWDEVQRKTNTRWTVDARMADVPEFGVQEEDISWMLEDKQWIRFVITRVA</sequence>
<dbReference type="AlphaFoldDB" id="A0A319EJ41"/>
<dbReference type="InterPro" id="IPR029063">
    <property type="entry name" value="SAM-dependent_MTases_sf"/>
</dbReference>
<dbReference type="Gene3D" id="3.40.50.150">
    <property type="entry name" value="Vaccinia Virus protein VP39"/>
    <property type="match status" value="1"/>
</dbReference>
<dbReference type="GO" id="GO:0016740">
    <property type="term" value="F:transferase activity"/>
    <property type="evidence" value="ECO:0007669"/>
    <property type="project" value="UniProtKB-KW"/>
</dbReference>
<evidence type="ECO:0000313" key="7">
    <source>
        <dbReference type="Proteomes" id="UP000247810"/>
    </source>
</evidence>
<dbReference type="PANTHER" id="PTHR35897">
    <property type="entry name" value="METHYLTRANSFERASE AUSD"/>
    <property type="match status" value="1"/>
</dbReference>
<dbReference type="VEuPathDB" id="FungiDB:BO71DRAFT_452417"/>
<evidence type="ECO:0000256" key="2">
    <source>
        <dbReference type="ARBA" id="ARBA00022679"/>
    </source>
</evidence>
<comment type="pathway">
    <text evidence="1">Secondary metabolite biosynthesis.</text>
</comment>
<dbReference type="InterPro" id="IPR041698">
    <property type="entry name" value="Methyltransf_25"/>
</dbReference>
<proteinExistence type="inferred from homology"/>
<name>A0A319EJ41_9EURO</name>
<dbReference type="PANTHER" id="PTHR35897:SF1">
    <property type="entry name" value="METHYLTRANSFERASE AUSD"/>
    <property type="match status" value="1"/>
</dbReference>
<evidence type="ECO:0000256" key="1">
    <source>
        <dbReference type="ARBA" id="ARBA00005179"/>
    </source>
</evidence>
<dbReference type="OrthoDB" id="2094832at2759"/>
<dbReference type="CDD" id="cd02440">
    <property type="entry name" value="AdoMet_MTases"/>
    <property type="match status" value="1"/>
</dbReference>
<dbReference type="Proteomes" id="UP000247810">
    <property type="component" value="Unassembled WGS sequence"/>
</dbReference>
<evidence type="ECO:0000313" key="6">
    <source>
        <dbReference type="EMBL" id="PYH90962.1"/>
    </source>
</evidence>
<dbReference type="STRING" id="1448320.A0A319EJ41"/>
<evidence type="ECO:0000259" key="5">
    <source>
        <dbReference type="Pfam" id="PF13649"/>
    </source>
</evidence>
<feature type="domain" description="Methyltransferase" evidence="5">
    <location>
        <begin position="87"/>
        <end position="157"/>
    </location>
</feature>